<sequence length="191" mass="21510">MPKPARCGNDPRAQLTPGDRAAVEEFREYLALRKILGDLAPMFEGLYGLLVTSSREWGEYPVDAWLYAVLVGWDCETDHEHDDVCGGAAAMAEMAERHGWSDEAVAKARRYRATVRAVALPAREEYSDLPARAFMENRCLLPPHGCGEPLIREDGTSRVFWDAAEAQRYETEYRRTGLCPDCQDTRAQREG</sequence>
<accession>A0ABP7EFX5</accession>
<dbReference type="EMBL" id="BAABEP010000006">
    <property type="protein sequence ID" value="GAA3718007.1"/>
    <property type="molecule type" value="Genomic_DNA"/>
</dbReference>
<comment type="caution">
    <text evidence="1">The sequence shown here is derived from an EMBL/GenBank/DDBJ whole genome shotgun (WGS) entry which is preliminary data.</text>
</comment>
<evidence type="ECO:0000313" key="1">
    <source>
        <dbReference type="EMBL" id="GAA3718007.1"/>
    </source>
</evidence>
<organism evidence="1 2">
    <name type="scientific">Streptomyces tremellae</name>
    <dbReference type="NCBI Taxonomy" id="1124239"/>
    <lineage>
        <taxon>Bacteria</taxon>
        <taxon>Bacillati</taxon>
        <taxon>Actinomycetota</taxon>
        <taxon>Actinomycetes</taxon>
        <taxon>Kitasatosporales</taxon>
        <taxon>Streptomycetaceae</taxon>
        <taxon>Streptomyces</taxon>
    </lineage>
</organism>
<name>A0ABP7EFX5_9ACTN</name>
<protein>
    <submittedName>
        <fullName evidence="1">Uncharacterized protein</fullName>
    </submittedName>
</protein>
<proteinExistence type="predicted"/>
<keyword evidence="2" id="KW-1185">Reference proteome</keyword>
<evidence type="ECO:0000313" key="2">
    <source>
        <dbReference type="Proteomes" id="UP001499884"/>
    </source>
</evidence>
<gene>
    <name evidence="1" type="ORF">GCM10023082_14460</name>
</gene>
<reference evidence="2" key="1">
    <citation type="journal article" date="2019" name="Int. J. Syst. Evol. Microbiol.">
        <title>The Global Catalogue of Microorganisms (GCM) 10K type strain sequencing project: providing services to taxonomists for standard genome sequencing and annotation.</title>
        <authorList>
            <consortium name="The Broad Institute Genomics Platform"/>
            <consortium name="The Broad Institute Genome Sequencing Center for Infectious Disease"/>
            <person name="Wu L."/>
            <person name="Ma J."/>
        </authorList>
    </citation>
    <scope>NUCLEOTIDE SEQUENCE [LARGE SCALE GENOMIC DNA]</scope>
    <source>
        <strain evidence="2">JCM 30846</strain>
    </source>
</reference>
<dbReference type="Proteomes" id="UP001499884">
    <property type="component" value="Unassembled WGS sequence"/>
</dbReference>
<dbReference type="RefSeq" id="WP_345642764.1">
    <property type="nucleotide sequence ID" value="NZ_BAABEP010000006.1"/>
</dbReference>